<gene>
    <name evidence="2" type="ORF">SAMEA1982600_03702</name>
</gene>
<dbReference type="OrthoDB" id="8688372at2"/>
<sequence>MHRLALEIRVHIDPLKSELASLASGSRRARLRLLMPTIAELVAAGVARQDIVDQLVARDLPITLAGLKSALRRWRKRQSLVTSHSPGQRSPPDAHVPLSPSAQASPAAVSNKGDLVRLRRTSAPDLAELARIAKQEGS</sequence>
<evidence type="ECO:0000313" key="3">
    <source>
        <dbReference type="Proteomes" id="UP000077037"/>
    </source>
</evidence>
<dbReference type="AlphaFoldDB" id="A0A157QM69"/>
<reference evidence="2 3" key="1">
    <citation type="submission" date="2016-03" db="EMBL/GenBank/DDBJ databases">
        <authorList>
            <consortium name="Pathogen Informatics"/>
        </authorList>
    </citation>
    <scope>NUCLEOTIDE SEQUENCE [LARGE SCALE GENOMIC DNA]</scope>
    <source>
        <strain evidence="2 3">NCTC13364</strain>
    </source>
</reference>
<dbReference type="EMBL" id="FKBS01000025">
    <property type="protein sequence ID" value="SAI46626.1"/>
    <property type="molecule type" value="Genomic_DNA"/>
</dbReference>
<dbReference type="Proteomes" id="UP000077037">
    <property type="component" value="Unassembled WGS sequence"/>
</dbReference>
<organism evidence="2 3">
    <name type="scientific">Bordetella ansorpii</name>
    <dbReference type="NCBI Taxonomy" id="288768"/>
    <lineage>
        <taxon>Bacteria</taxon>
        <taxon>Pseudomonadati</taxon>
        <taxon>Pseudomonadota</taxon>
        <taxon>Betaproteobacteria</taxon>
        <taxon>Burkholderiales</taxon>
        <taxon>Alcaligenaceae</taxon>
        <taxon>Bordetella</taxon>
    </lineage>
</organism>
<accession>A0A157QM69</accession>
<feature type="compositionally biased region" description="Polar residues" evidence="1">
    <location>
        <begin position="79"/>
        <end position="88"/>
    </location>
</feature>
<proteinExistence type="predicted"/>
<evidence type="ECO:0000313" key="2">
    <source>
        <dbReference type="EMBL" id="SAI46626.1"/>
    </source>
</evidence>
<protein>
    <submittedName>
        <fullName evidence="2">Uncharacterized protein</fullName>
    </submittedName>
</protein>
<evidence type="ECO:0000256" key="1">
    <source>
        <dbReference type="SAM" id="MobiDB-lite"/>
    </source>
</evidence>
<dbReference type="RefSeq" id="WP_156523148.1">
    <property type="nucleotide sequence ID" value="NZ_FKBS01000025.1"/>
</dbReference>
<feature type="compositionally biased region" description="Low complexity" evidence="1">
    <location>
        <begin position="97"/>
        <end position="110"/>
    </location>
</feature>
<feature type="region of interest" description="Disordered" evidence="1">
    <location>
        <begin position="77"/>
        <end position="116"/>
    </location>
</feature>
<name>A0A157QM69_9BORD</name>